<feature type="compositionally biased region" description="Polar residues" evidence="2">
    <location>
        <begin position="7"/>
        <end position="18"/>
    </location>
</feature>
<evidence type="ECO:0000256" key="1">
    <source>
        <dbReference type="SAM" id="Coils"/>
    </source>
</evidence>
<feature type="compositionally biased region" description="Basic and acidic residues" evidence="2">
    <location>
        <begin position="23"/>
        <end position="35"/>
    </location>
</feature>
<keyword evidence="1" id="KW-0175">Coiled coil</keyword>
<dbReference type="AlphaFoldDB" id="A0A7W2QJ40"/>
<evidence type="ECO:0000313" key="4">
    <source>
        <dbReference type="Proteomes" id="UP000553948"/>
    </source>
</evidence>
<proteinExistence type="predicted"/>
<feature type="region of interest" description="Disordered" evidence="2">
    <location>
        <begin position="1"/>
        <end position="65"/>
    </location>
</feature>
<evidence type="ECO:0000313" key="3">
    <source>
        <dbReference type="EMBL" id="MBA6116336.1"/>
    </source>
</evidence>
<name>A0A7W2QJ40_PSEPU</name>
<dbReference type="Proteomes" id="UP000553948">
    <property type="component" value="Unassembled WGS sequence"/>
</dbReference>
<feature type="coiled-coil region" evidence="1">
    <location>
        <begin position="66"/>
        <end position="93"/>
    </location>
</feature>
<dbReference type="RefSeq" id="WP_176512899.1">
    <property type="nucleotide sequence ID" value="NZ_CP060529.1"/>
</dbReference>
<reference evidence="3 4" key="1">
    <citation type="submission" date="2020-07" db="EMBL/GenBank/DDBJ databases">
        <title>Diversity of carbapenemase encoding genes among Pseudomonas putida group clinical isolates in a tertiary Brazilian hospital.</title>
        <authorList>
            <person name="Alberto-Lei F."/>
            <person name="Nodari C.S."/>
            <person name="Streling A.P."/>
            <person name="Paulino J.T."/>
            <person name="Bessa-Neto F.O."/>
            <person name="Cayo R."/>
            <person name="Gales A.C."/>
        </authorList>
    </citation>
    <scope>NUCLEOTIDE SEQUENCE [LARGE SCALE GENOMIC DNA]</scope>
    <source>
        <strain evidence="3 4">12464</strain>
    </source>
</reference>
<feature type="compositionally biased region" description="Low complexity" evidence="2">
    <location>
        <begin position="48"/>
        <end position="62"/>
    </location>
</feature>
<comment type="caution">
    <text evidence="3">The sequence shown here is derived from an EMBL/GenBank/DDBJ whole genome shotgun (WGS) entry which is preliminary data.</text>
</comment>
<protein>
    <submittedName>
        <fullName evidence="3">Uncharacterized protein</fullName>
    </submittedName>
</protein>
<sequence length="144" mass="15043">MVGITAVINSSNSAQVLNAGQAAKDKETEKTEEGRSTTQVDTSKLRNGGQAQGAEESSASEEPGYIKQLREMIKRMQKQLADEQKQLADLMAQKDEGTKLAAVTAKQASISTLTGEIMKATAQLLEALAKTGGSSAGGSVNTQA</sequence>
<dbReference type="EMBL" id="JACGDG010000008">
    <property type="protein sequence ID" value="MBA6116336.1"/>
    <property type="molecule type" value="Genomic_DNA"/>
</dbReference>
<organism evidence="3 4">
    <name type="scientific">Pseudomonas putida</name>
    <name type="common">Arthrobacter siderocapsulatus</name>
    <dbReference type="NCBI Taxonomy" id="303"/>
    <lineage>
        <taxon>Bacteria</taxon>
        <taxon>Pseudomonadati</taxon>
        <taxon>Pseudomonadota</taxon>
        <taxon>Gammaproteobacteria</taxon>
        <taxon>Pseudomonadales</taxon>
        <taxon>Pseudomonadaceae</taxon>
        <taxon>Pseudomonas</taxon>
    </lineage>
</organism>
<accession>A0A7W2QJ40</accession>
<evidence type="ECO:0000256" key="2">
    <source>
        <dbReference type="SAM" id="MobiDB-lite"/>
    </source>
</evidence>
<gene>
    <name evidence="3" type="ORF">H4C47_11375</name>
</gene>